<dbReference type="InterPro" id="IPR010300">
    <property type="entry name" value="CDO_1"/>
</dbReference>
<keyword evidence="4" id="KW-1185">Reference proteome</keyword>
<dbReference type="InterPro" id="IPR014710">
    <property type="entry name" value="RmlC-like_jellyroll"/>
</dbReference>
<comment type="similarity">
    <text evidence="1">Belongs to the cysteine dioxygenase family.</text>
</comment>
<accession>A0A849ACG0</accession>
<sequence>MTTLTHTVSTALTPRQLLSIAHLFTDEALRFGYDETSAERQWTALTTADQVQVWAIAWPPGSSTGWHDHGTAFGAFVTVRGSLREHAWHGYETISELDAGRGKHFTDKHIHDVRNESDEWAVSVHAYFPVLQEMSRYALVAGELVLTGVDTEGESW</sequence>
<organism evidence="3 4">
    <name type="scientific">Flexivirga aerilata</name>
    <dbReference type="NCBI Taxonomy" id="1656889"/>
    <lineage>
        <taxon>Bacteria</taxon>
        <taxon>Bacillati</taxon>
        <taxon>Actinomycetota</taxon>
        <taxon>Actinomycetes</taxon>
        <taxon>Micrococcales</taxon>
        <taxon>Dermacoccaceae</taxon>
        <taxon>Flexivirga</taxon>
    </lineage>
</organism>
<evidence type="ECO:0000313" key="4">
    <source>
        <dbReference type="Proteomes" id="UP000557772"/>
    </source>
</evidence>
<dbReference type="CDD" id="cd10548">
    <property type="entry name" value="cupin_CDO"/>
    <property type="match status" value="1"/>
</dbReference>
<dbReference type="Proteomes" id="UP000557772">
    <property type="component" value="Unassembled WGS sequence"/>
</dbReference>
<feature type="binding site" evidence="2">
    <location>
        <position position="111"/>
    </location>
    <ligand>
        <name>Fe cation</name>
        <dbReference type="ChEBI" id="CHEBI:24875"/>
        <note>catalytic</note>
    </ligand>
</feature>
<name>A0A849ACG0_9MICO</name>
<keyword evidence="3" id="KW-0560">Oxidoreductase</keyword>
<reference evidence="3 4" key="1">
    <citation type="submission" date="2020-05" db="EMBL/GenBank/DDBJ databases">
        <title>Flexivirga sp. ID2601S isolated from air conditioner.</title>
        <authorList>
            <person name="Kim D.H."/>
        </authorList>
    </citation>
    <scope>NUCLEOTIDE SEQUENCE [LARGE SCALE GENOMIC DNA]</scope>
    <source>
        <strain evidence="3 4">ID2601S</strain>
    </source>
</reference>
<dbReference type="RefSeq" id="WP_171152505.1">
    <property type="nucleotide sequence ID" value="NZ_JABENB010000001.1"/>
</dbReference>
<feature type="binding site" evidence="2">
    <location>
        <position position="69"/>
    </location>
    <ligand>
        <name>Fe cation</name>
        <dbReference type="ChEBI" id="CHEBI:24875"/>
        <note>catalytic</note>
    </ligand>
</feature>
<dbReference type="EMBL" id="JABENB010000001">
    <property type="protein sequence ID" value="NNG38574.1"/>
    <property type="molecule type" value="Genomic_DNA"/>
</dbReference>
<dbReference type="InterPro" id="IPR011051">
    <property type="entry name" value="RmlC_Cupin_sf"/>
</dbReference>
<keyword evidence="2" id="KW-0479">Metal-binding</keyword>
<dbReference type="Pfam" id="PF05995">
    <property type="entry name" value="CDO_I"/>
    <property type="match status" value="1"/>
</dbReference>
<feature type="binding site" evidence="2">
    <location>
        <position position="67"/>
    </location>
    <ligand>
        <name>Fe cation</name>
        <dbReference type="ChEBI" id="CHEBI:24875"/>
        <note>catalytic</note>
    </ligand>
</feature>
<dbReference type="AlphaFoldDB" id="A0A849ACG0"/>
<evidence type="ECO:0000256" key="2">
    <source>
        <dbReference type="PIRSR" id="PIRSR610300-51"/>
    </source>
</evidence>
<gene>
    <name evidence="3" type="ORF">HJ588_04690</name>
</gene>
<keyword evidence="2" id="KW-0408">Iron</keyword>
<evidence type="ECO:0000313" key="3">
    <source>
        <dbReference type="EMBL" id="NNG38574.1"/>
    </source>
</evidence>
<dbReference type="Gene3D" id="2.60.120.10">
    <property type="entry name" value="Jelly Rolls"/>
    <property type="match status" value="1"/>
</dbReference>
<dbReference type="GO" id="GO:0016702">
    <property type="term" value="F:oxidoreductase activity, acting on single donors with incorporation of molecular oxygen, incorporation of two atoms of oxygen"/>
    <property type="evidence" value="ECO:0007669"/>
    <property type="project" value="InterPro"/>
</dbReference>
<evidence type="ECO:0000256" key="1">
    <source>
        <dbReference type="ARBA" id="ARBA00006622"/>
    </source>
</evidence>
<protein>
    <submittedName>
        <fullName evidence="3">Cysteine dioxygenase family protein</fullName>
    </submittedName>
</protein>
<proteinExistence type="inferred from homology"/>
<dbReference type="GO" id="GO:0005506">
    <property type="term" value="F:iron ion binding"/>
    <property type="evidence" value="ECO:0007669"/>
    <property type="project" value="InterPro"/>
</dbReference>
<comment type="caution">
    <text evidence="3">The sequence shown here is derived from an EMBL/GenBank/DDBJ whole genome shotgun (WGS) entry which is preliminary data.</text>
</comment>
<dbReference type="SUPFAM" id="SSF51182">
    <property type="entry name" value="RmlC-like cupins"/>
    <property type="match status" value="1"/>
</dbReference>
<keyword evidence="3" id="KW-0223">Dioxygenase</keyword>